<dbReference type="SUPFAM" id="SSF51445">
    <property type="entry name" value="(Trans)glycosidases"/>
    <property type="match status" value="1"/>
</dbReference>
<keyword evidence="1" id="KW-0378">Hydrolase</keyword>
<feature type="region of interest" description="Disordered" evidence="3">
    <location>
        <begin position="527"/>
        <end position="596"/>
    </location>
</feature>
<feature type="domain" description="Glycoside hydrolase family 5" evidence="4">
    <location>
        <begin position="66"/>
        <end position="397"/>
    </location>
</feature>
<evidence type="ECO:0000256" key="3">
    <source>
        <dbReference type="SAM" id="MobiDB-lite"/>
    </source>
</evidence>
<dbReference type="InterPro" id="IPR017853">
    <property type="entry name" value="GH"/>
</dbReference>
<protein>
    <submittedName>
        <fullName evidence="5">Unannotated protein</fullName>
    </submittedName>
</protein>
<dbReference type="Pfam" id="PF00150">
    <property type="entry name" value="Cellulase"/>
    <property type="match status" value="1"/>
</dbReference>
<dbReference type="EMBL" id="CAFBMK010000303">
    <property type="protein sequence ID" value="CAB4947262.1"/>
    <property type="molecule type" value="Genomic_DNA"/>
</dbReference>
<accession>A0A6J7JYV8</accession>
<evidence type="ECO:0000256" key="2">
    <source>
        <dbReference type="ARBA" id="ARBA00023295"/>
    </source>
</evidence>
<dbReference type="PANTHER" id="PTHR31308:SF5">
    <property type="entry name" value="ERGOSTERYL-BETA-GLUCOSIDASE"/>
    <property type="match status" value="1"/>
</dbReference>
<dbReference type="InterPro" id="IPR001547">
    <property type="entry name" value="Glyco_hydro_5"/>
</dbReference>
<dbReference type="AlphaFoldDB" id="A0A6J7JYV8"/>
<proteinExistence type="predicted"/>
<keyword evidence="2" id="KW-0326">Glycosidase</keyword>
<name>A0A6J7JYV8_9ZZZZ</name>
<dbReference type="Gene3D" id="3.20.20.80">
    <property type="entry name" value="Glycosidases"/>
    <property type="match status" value="1"/>
</dbReference>
<evidence type="ECO:0000313" key="5">
    <source>
        <dbReference type="EMBL" id="CAB4947262.1"/>
    </source>
</evidence>
<feature type="compositionally biased region" description="Low complexity" evidence="3">
    <location>
        <begin position="527"/>
        <end position="580"/>
    </location>
</feature>
<dbReference type="GO" id="GO:0004553">
    <property type="term" value="F:hydrolase activity, hydrolyzing O-glycosyl compounds"/>
    <property type="evidence" value="ECO:0007669"/>
    <property type="project" value="InterPro"/>
</dbReference>
<feature type="compositionally biased region" description="Low complexity" evidence="3">
    <location>
        <begin position="587"/>
        <end position="596"/>
    </location>
</feature>
<dbReference type="GO" id="GO:0000272">
    <property type="term" value="P:polysaccharide catabolic process"/>
    <property type="evidence" value="ECO:0007669"/>
    <property type="project" value="InterPro"/>
</dbReference>
<evidence type="ECO:0000256" key="1">
    <source>
        <dbReference type="ARBA" id="ARBA00022801"/>
    </source>
</evidence>
<dbReference type="InterPro" id="IPR052066">
    <property type="entry name" value="Glycosphingolipid_Hydrolases"/>
</dbReference>
<reference evidence="5" key="1">
    <citation type="submission" date="2020-05" db="EMBL/GenBank/DDBJ databases">
        <authorList>
            <person name="Chiriac C."/>
            <person name="Salcher M."/>
            <person name="Ghai R."/>
            <person name="Kavagutti S V."/>
        </authorList>
    </citation>
    <scope>NUCLEOTIDE SEQUENCE</scope>
</reference>
<dbReference type="PANTHER" id="PTHR31308">
    <property type="match status" value="1"/>
</dbReference>
<gene>
    <name evidence="5" type="ORF">UFOPK3564_03298</name>
</gene>
<sequence length="780" mass="79299">MTARPSLRRPTAIALSALALAGGAAAVAAADDVPTPDGSDPVTLGPADALDVAVAPDGSKVLRTADGRTVRLRGANVNALVDYGGVHDTVPVTPADGAQARALGLSVVRLAVSWSRIAPRPGAYDTAYLDEIRTAARAFTDQGVRVLLDLHQDRYAAGLGPSGDESDGAPAWAAATGGASTAAGSGGHPYYGTAASRTAAQAFFTNATLEGKGLQEHYADALVRLAAVGEDLGPGLAGVELYNEPVDPVGTDPAATDTFSPTRLWPLYRRLIDRLRGPDGTGAGAGAYDGPIWFEPQATRTQTDSDAVAASFSDDPDLVYAPHVYTDVFNGQIGQGTYAKLERSFDDAAREARRYGAALAPSELPGASTGPWELHRAEVLRHLDRLDVGGMVWVWKQAPGADYGWGVLRADGGLRPESGIARDYGRARLRSSSTASATSAWADGTLTVRTTGAGTVELWDGARFGTTAPVAGAAPVVTVDGRVPPAGTLTGRRAAAPLSSATEWAGGRELRLTVPAGDHTVVLRPAAAGESATPAPAPGTGTTTTAPEPSTTTTPTTTTPTTTTPTTTAPAPPTTTTTTTPEPPTTTTPATPAPAADPVGAVVGGLGGLVGNLAGAVLDPLRPLVGAVLPPARPGSAVAAAPARSTRTALPPAVSAVRASPTRFRPAAGGRGGTRVRVVAPSATRLRVALQRRDRGVRSGGRCVAATRRPGTASTSCVRWTVVTTQTRRVATGRTVVPVSGRAKGRALPAGSYRAVVTPTAGSAVGRARSVALTVLPTAR</sequence>
<evidence type="ECO:0000259" key="4">
    <source>
        <dbReference type="Pfam" id="PF00150"/>
    </source>
</evidence>
<organism evidence="5">
    <name type="scientific">freshwater metagenome</name>
    <dbReference type="NCBI Taxonomy" id="449393"/>
    <lineage>
        <taxon>unclassified sequences</taxon>
        <taxon>metagenomes</taxon>
        <taxon>ecological metagenomes</taxon>
    </lineage>
</organism>